<feature type="transmembrane region" description="Helical" evidence="6">
    <location>
        <begin position="84"/>
        <end position="109"/>
    </location>
</feature>
<keyword evidence="3 6" id="KW-0812">Transmembrane</keyword>
<dbReference type="Pfam" id="PF07690">
    <property type="entry name" value="MFS_1"/>
    <property type="match status" value="1"/>
</dbReference>
<feature type="transmembrane region" description="Helical" evidence="6">
    <location>
        <begin position="357"/>
        <end position="376"/>
    </location>
</feature>
<evidence type="ECO:0000256" key="2">
    <source>
        <dbReference type="ARBA" id="ARBA00022475"/>
    </source>
</evidence>
<evidence type="ECO:0000256" key="5">
    <source>
        <dbReference type="ARBA" id="ARBA00023136"/>
    </source>
</evidence>
<dbReference type="GO" id="GO:0022857">
    <property type="term" value="F:transmembrane transporter activity"/>
    <property type="evidence" value="ECO:0007669"/>
    <property type="project" value="InterPro"/>
</dbReference>
<evidence type="ECO:0000256" key="3">
    <source>
        <dbReference type="ARBA" id="ARBA00022692"/>
    </source>
</evidence>
<dbReference type="InterPro" id="IPR011701">
    <property type="entry name" value="MFS"/>
</dbReference>
<keyword evidence="2" id="KW-1003">Cell membrane</keyword>
<gene>
    <name evidence="7" type="ORF">KB584_04745</name>
</gene>
<dbReference type="EMBL" id="JAGQEX010000007">
    <property type="protein sequence ID" value="MDV5976774.1"/>
    <property type="molecule type" value="Genomic_DNA"/>
</dbReference>
<dbReference type="AlphaFoldDB" id="A0AAE4TJ25"/>
<reference evidence="7" key="1">
    <citation type="submission" date="2021-04" db="EMBL/GenBank/DDBJ databases">
        <title>Draft genomes of 20 S. canis strains.</title>
        <authorList>
            <person name="Pagnossin D."/>
            <person name="Weir W."/>
            <person name="Smith A."/>
            <person name="Ure R."/>
            <person name="Oravcova K."/>
        </authorList>
    </citation>
    <scope>NUCLEOTIDE SEQUENCE</scope>
    <source>
        <strain evidence="7">284</strain>
    </source>
</reference>
<evidence type="ECO:0000256" key="6">
    <source>
        <dbReference type="SAM" id="Phobius"/>
    </source>
</evidence>
<dbReference type="RefSeq" id="WP_317609916.1">
    <property type="nucleotide sequence ID" value="NZ_JAGQEX010000007.1"/>
</dbReference>
<evidence type="ECO:0000313" key="8">
    <source>
        <dbReference type="Proteomes" id="UP001186118"/>
    </source>
</evidence>
<protein>
    <submittedName>
        <fullName evidence="7">MFS transporter</fullName>
    </submittedName>
</protein>
<name>A0AAE4TJ25_STRCB</name>
<feature type="transmembrane region" description="Helical" evidence="6">
    <location>
        <begin position="171"/>
        <end position="188"/>
    </location>
</feature>
<evidence type="ECO:0000313" key="7">
    <source>
        <dbReference type="EMBL" id="MDV5976774.1"/>
    </source>
</evidence>
<feature type="transmembrane region" description="Helical" evidence="6">
    <location>
        <begin position="26"/>
        <end position="48"/>
    </location>
</feature>
<dbReference type="SUPFAM" id="SSF103473">
    <property type="entry name" value="MFS general substrate transporter"/>
    <property type="match status" value="1"/>
</dbReference>
<feature type="transmembrane region" description="Helical" evidence="6">
    <location>
        <begin position="220"/>
        <end position="245"/>
    </location>
</feature>
<evidence type="ECO:0000256" key="4">
    <source>
        <dbReference type="ARBA" id="ARBA00022989"/>
    </source>
</evidence>
<dbReference type="GO" id="GO:0005886">
    <property type="term" value="C:plasma membrane"/>
    <property type="evidence" value="ECO:0007669"/>
    <property type="project" value="UniProtKB-SubCell"/>
</dbReference>
<dbReference type="PANTHER" id="PTHR23513">
    <property type="entry name" value="INTEGRAL MEMBRANE EFFLUX PROTEIN-RELATED"/>
    <property type="match status" value="1"/>
</dbReference>
<organism evidence="7 8">
    <name type="scientific">Streptococcus canis</name>
    <dbReference type="NCBI Taxonomy" id="1329"/>
    <lineage>
        <taxon>Bacteria</taxon>
        <taxon>Bacillati</taxon>
        <taxon>Bacillota</taxon>
        <taxon>Bacilli</taxon>
        <taxon>Lactobacillales</taxon>
        <taxon>Streptococcaceae</taxon>
        <taxon>Streptococcus</taxon>
    </lineage>
</organism>
<keyword evidence="5 6" id="KW-0472">Membrane</keyword>
<dbReference type="InterPro" id="IPR036259">
    <property type="entry name" value="MFS_trans_sf"/>
</dbReference>
<proteinExistence type="predicted"/>
<accession>A0AAE4TJ25</accession>
<comment type="subcellular location">
    <subcellularLocation>
        <location evidence="1">Cell membrane</location>
        <topology evidence="1">Multi-pass membrane protein</topology>
    </subcellularLocation>
</comment>
<dbReference type="Proteomes" id="UP001186118">
    <property type="component" value="Unassembled WGS sequence"/>
</dbReference>
<dbReference type="Gene3D" id="1.20.1250.20">
    <property type="entry name" value="MFS general substrate transporter like domains"/>
    <property type="match status" value="1"/>
</dbReference>
<feature type="transmembrane region" description="Helical" evidence="6">
    <location>
        <begin position="257"/>
        <end position="283"/>
    </location>
</feature>
<feature type="transmembrane region" description="Helical" evidence="6">
    <location>
        <begin position="382"/>
        <end position="401"/>
    </location>
</feature>
<dbReference type="PANTHER" id="PTHR23513:SF6">
    <property type="entry name" value="MAJOR FACILITATOR SUPERFAMILY ASSOCIATED DOMAIN-CONTAINING PROTEIN"/>
    <property type="match status" value="1"/>
</dbReference>
<evidence type="ECO:0000256" key="1">
    <source>
        <dbReference type="ARBA" id="ARBA00004651"/>
    </source>
</evidence>
<comment type="caution">
    <text evidence="7">The sequence shown here is derived from an EMBL/GenBank/DDBJ whole genome shotgun (WGS) entry which is preliminary data.</text>
</comment>
<keyword evidence="4 6" id="KW-1133">Transmembrane helix</keyword>
<sequence>MNVFLKNRDFRQLSLNQAISLLGDTMFYLAIMQAVSAYAFAPLAVFLITASEQLPQLLQLFTGSFADFQKNRINKMLIMGFAKFLLYSFVAVLSGSGLTIVSVALICLINLVSDILGRFSGSMLTPIFIKLLGDDVAEAMGFNQALVSIVQVFANLCGGLALGFISLQWFAMINALTFLFTFLGLCYIRKDLKGYEKELPETTDFNLKNYISHMWQSLRVLFGFSTILKLFVILAIGQSILGMIVPLSSLLLINHPFLGLSVGFSLGLLSIAIFVGMLLGNISTTILRKSLSTRNAMLLAQMMGFVMVVGIFFSQFAVILLGAFGNVFFMGVINPRLQELFFKHIPKDKMGAIESALGFLLTCIAGVLSMLMVFIATQHTTLAAYLAVVVLAFSSILLVRIKSFE</sequence>
<feature type="transmembrane region" description="Helical" evidence="6">
    <location>
        <begin position="319"/>
        <end position="337"/>
    </location>
</feature>